<proteinExistence type="predicted"/>
<keyword evidence="8" id="KW-0472">Membrane</keyword>
<dbReference type="GO" id="GO:0005524">
    <property type="term" value="F:ATP binding"/>
    <property type="evidence" value="ECO:0007669"/>
    <property type="project" value="UniProtKB-KW"/>
</dbReference>
<dbReference type="EMBL" id="CAJHOE010000002">
    <property type="protein sequence ID" value="CAD7288015.1"/>
    <property type="molecule type" value="Genomic_DNA"/>
</dbReference>
<keyword evidence="3" id="KW-0410">Iron transport</keyword>
<evidence type="ECO:0000256" key="6">
    <source>
        <dbReference type="ARBA" id="ARBA00023004"/>
    </source>
</evidence>
<dbReference type="InterPro" id="IPR027417">
    <property type="entry name" value="P-loop_NTPase"/>
</dbReference>
<dbReference type="CDD" id="cd03259">
    <property type="entry name" value="ABC_Carb_Solutes_like"/>
    <property type="match status" value="1"/>
</dbReference>
<evidence type="ECO:0000256" key="5">
    <source>
        <dbReference type="ARBA" id="ARBA00022840"/>
    </source>
</evidence>
<dbReference type="PROSITE" id="PS50893">
    <property type="entry name" value="ABC_TRANSPORTER_2"/>
    <property type="match status" value="1"/>
</dbReference>
<gene>
    <name evidence="10" type="primary">btuD_2</name>
    <name evidence="10" type="ORF">LMG8286_01093</name>
</gene>
<dbReference type="InterPro" id="IPR015853">
    <property type="entry name" value="ABC_transpr_FbpC"/>
</dbReference>
<name>A0ABM8Q570_9BACT</name>
<dbReference type="InterPro" id="IPR003439">
    <property type="entry name" value="ABC_transporter-like_ATP-bd"/>
</dbReference>
<accession>A0ABM8Q570</accession>
<keyword evidence="1" id="KW-0813">Transport</keyword>
<sequence>MNEILKIKNLSKNFGKKQVLNGINLQLKNSEILTILGESGCGKSTLLRIIAGLESKDGGEISLLQNYGVAMMFQNYALFPHLNVRENIEFALHKMGKNERKARVDELLEKFKIAEISKNSCDKISGGQAQRVAFARAVANKERLLLLDEPFANLDHNLRSALRSELKQMIKESEISAIMVTHDKEDAFVLSDSIALIKSGEILAIDTPKNLYLNPSSLEVGRFLGDMNFIDHGSLDGLDDRFMAWLKNKNFMFRPEQILSGGKYKAQVLSSTFFGSFYELDLKFHKLSFKAKISSNIKIDDIFEFDLA</sequence>
<comment type="caution">
    <text evidence="10">The sequence shown here is derived from an EMBL/GenBank/DDBJ whole genome shotgun (WGS) entry which is preliminary data.</text>
</comment>
<keyword evidence="4" id="KW-0547">Nucleotide-binding</keyword>
<dbReference type="PANTHER" id="PTHR42781:SF4">
    <property type="entry name" value="SPERMIDINE_PUTRESCINE IMPORT ATP-BINDING PROTEIN POTA"/>
    <property type="match status" value="1"/>
</dbReference>
<dbReference type="Proteomes" id="UP000789359">
    <property type="component" value="Unassembled WGS sequence"/>
</dbReference>
<keyword evidence="11" id="KW-1185">Reference proteome</keyword>
<organism evidence="10 11">
    <name type="scientific">Campylobacter suis</name>
    <dbReference type="NCBI Taxonomy" id="2790657"/>
    <lineage>
        <taxon>Bacteria</taxon>
        <taxon>Pseudomonadati</taxon>
        <taxon>Campylobacterota</taxon>
        <taxon>Epsilonproteobacteria</taxon>
        <taxon>Campylobacterales</taxon>
        <taxon>Campylobacteraceae</taxon>
        <taxon>Campylobacter</taxon>
    </lineage>
</organism>
<reference evidence="10 11" key="1">
    <citation type="submission" date="2020-11" db="EMBL/GenBank/DDBJ databases">
        <authorList>
            <person name="Peeters C."/>
        </authorList>
    </citation>
    <scope>NUCLEOTIDE SEQUENCE [LARGE SCALE GENOMIC DNA]</scope>
    <source>
        <strain evidence="10 11">LMG 8286</strain>
    </source>
</reference>
<evidence type="ECO:0000256" key="7">
    <source>
        <dbReference type="ARBA" id="ARBA00023065"/>
    </source>
</evidence>
<evidence type="ECO:0000256" key="3">
    <source>
        <dbReference type="ARBA" id="ARBA00022496"/>
    </source>
</evidence>
<evidence type="ECO:0000313" key="10">
    <source>
        <dbReference type="EMBL" id="CAD7288015.1"/>
    </source>
</evidence>
<dbReference type="InterPro" id="IPR050093">
    <property type="entry name" value="ABC_SmlMolc_Importer"/>
</dbReference>
<dbReference type="PANTHER" id="PTHR42781">
    <property type="entry name" value="SPERMIDINE/PUTRESCINE IMPORT ATP-BINDING PROTEIN POTA"/>
    <property type="match status" value="1"/>
</dbReference>
<keyword evidence="2" id="KW-1003">Cell membrane</keyword>
<dbReference type="Pfam" id="PF00005">
    <property type="entry name" value="ABC_tran"/>
    <property type="match status" value="1"/>
</dbReference>
<evidence type="ECO:0000256" key="4">
    <source>
        <dbReference type="ARBA" id="ARBA00022741"/>
    </source>
</evidence>
<keyword evidence="6" id="KW-0408">Iron</keyword>
<dbReference type="SUPFAM" id="SSF52540">
    <property type="entry name" value="P-loop containing nucleoside triphosphate hydrolases"/>
    <property type="match status" value="1"/>
</dbReference>
<dbReference type="InterPro" id="IPR017871">
    <property type="entry name" value="ABC_transporter-like_CS"/>
</dbReference>
<dbReference type="RefSeq" id="WP_230056859.1">
    <property type="nucleotide sequence ID" value="NZ_CAJHOE010000002.1"/>
</dbReference>
<evidence type="ECO:0000256" key="1">
    <source>
        <dbReference type="ARBA" id="ARBA00022448"/>
    </source>
</evidence>
<dbReference type="InterPro" id="IPR003593">
    <property type="entry name" value="AAA+_ATPase"/>
</dbReference>
<evidence type="ECO:0000313" key="11">
    <source>
        <dbReference type="Proteomes" id="UP000789359"/>
    </source>
</evidence>
<evidence type="ECO:0000256" key="8">
    <source>
        <dbReference type="ARBA" id="ARBA00023136"/>
    </source>
</evidence>
<dbReference type="Gene3D" id="3.40.50.300">
    <property type="entry name" value="P-loop containing nucleotide triphosphate hydrolases"/>
    <property type="match status" value="1"/>
</dbReference>
<feature type="domain" description="ABC transporter" evidence="9">
    <location>
        <begin position="5"/>
        <end position="224"/>
    </location>
</feature>
<dbReference type="PROSITE" id="PS00211">
    <property type="entry name" value="ABC_TRANSPORTER_1"/>
    <property type="match status" value="1"/>
</dbReference>
<keyword evidence="5 10" id="KW-0067">ATP-binding</keyword>
<keyword evidence="7" id="KW-0406">Ion transport</keyword>
<protein>
    <submittedName>
        <fullName evidence="10">Vitamin B12 import ATP-binding protein BtuD</fullName>
    </submittedName>
</protein>
<evidence type="ECO:0000259" key="9">
    <source>
        <dbReference type="PROSITE" id="PS50893"/>
    </source>
</evidence>
<evidence type="ECO:0000256" key="2">
    <source>
        <dbReference type="ARBA" id="ARBA00022475"/>
    </source>
</evidence>
<dbReference type="SMART" id="SM00382">
    <property type="entry name" value="AAA"/>
    <property type="match status" value="1"/>
</dbReference>